<accession>A0A0C9ZN48</accession>
<organism evidence="1 2">
    <name type="scientific">Pisolithus microcarpus 441</name>
    <dbReference type="NCBI Taxonomy" id="765257"/>
    <lineage>
        <taxon>Eukaryota</taxon>
        <taxon>Fungi</taxon>
        <taxon>Dikarya</taxon>
        <taxon>Basidiomycota</taxon>
        <taxon>Agaricomycotina</taxon>
        <taxon>Agaricomycetes</taxon>
        <taxon>Agaricomycetidae</taxon>
        <taxon>Boletales</taxon>
        <taxon>Sclerodermatineae</taxon>
        <taxon>Pisolithaceae</taxon>
        <taxon>Pisolithus</taxon>
    </lineage>
</organism>
<dbReference type="HOGENOM" id="CLU_3051259_0_0_1"/>
<dbReference type="Proteomes" id="UP000054018">
    <property type="component" value="Unassembled WGS sequence"/>
</dbReference>
<proteinExistence type="predicted"/>
<sequence length="54" mass="5995">MAIHLPLVHPQILVLSAPCYPRELHQGLQSTNFDTLDRPSHLSVLYIVAAEGMT</sequence>
<evidence type="ECO:0000313" key="2">
    <source>
        <dbReference type="Proteomes" id="UP000054018"/>
    </source>
</evidence>
<reference evidence="1 2" key="1">
    <citation type="submission" date="2014-04" db="EMBL/GenBank/DDBJ databases">
        <authorList>
            <consortium name="DOE Joint Genome Institute"/>
            <person name="Kuo A."/>
            <person name="Kohler A."/>
            <person name="Costa M.D."/>
            <person name="Nagy L.G."/>
            <person name="Floudas D."/>
            <person name="Copeland A."/>
            <person name="Barry K.W."/>
            <person name="Cichocki N."/>
            <person name="Veneault-Fourrey C."/>
            <person name="LaButti K."/>
            <person name="Lindquist E.A."/>
            <person name="Lipzen A."/>
            <person name="Lundell T."/>
            <person name="Morin E."/>
            <person name="Murat C."/>
            <person name="Sun H."/>
            <person name="Tunlid A."/>
            <person name="Henrissat B."/>
            <person name="Grigoriev I.V."/>
            <person name="Hibbett D.S."/>
            <person name="Martin F."/>
            <person name="Nordberg H.P."/>
            <person name="Cantor M.N."/>
            <person name="Hua S.X."/>
        </authorList>
    </citation>
    <scope>NUCLEOTIDE SEQUENCE [LARGE SCALE GENOMIC DNA]</scope>
    <source>
        <strain evidence="1 2">441</strain>
    </source>
</reference>
<evidence type="ECO:0000313" key="1">
    <source>
        <dbReference type="EMBL" id="KIK23812.1"/>
    </source>
</evidence>
<dbReference type="EMBL" id="KN833722">
    <property type="protein sequence ID" value="KIK23812.1"/>
    <property type="molecule type" value="Genomic_DNA"/>
</dbReference>
<protein>
    <submittedName>
        <fullName evidence="1">Uncharacterized protein</fullName>
    </submittedName>
</protein>
<gene>
    <name evidence="1" type="ORF">PISMIDRAFT_429694</name>
</gene>
<name>A0A0C9ZN48_9AGAM</name>
<reference evidence="2" key="2">
    <citation type="submission" date="2015-01" db="EMBL/GenBank/DDBJ databases">
        <title>Evolutionary Origins and Diversification of the Mycorrhizal Mutualists.</title>
        <authorList>
            <consortium name="DOE Joint Genome Institute"/>
            <consortium name="Mycorrhizal Genomics Consortium"/>
            <person name="Kohler A."/>
            <person name="Kuo A."/>
            <person name="Nagy L.G."/>
            <person name="Floudas D."/>
            <person name="Copeland A."/>
            <person name="Barry K.W."/>
            <person name="Cichocki N."/>
            <person name="Veneault-Fourrey C."/>
            <person name="LaButti K."/>
            <person name="Lindquist E.A."/>
            <person name="Lipzen A."/>
            <person name="Lundell T."/>
            <person name="Morin E."/>
            <person name="Murat C."/>
            <person name="Riley R."/>
            <person name="Ohm R."/>
            <person name="Sun H."/>
            <person name="Tunlid A."/>
            <person name="Henrissat B."/>
            <person name="Grigoriev I.V."/>
            <person name="Hibbett D.S."/>
            <person name="Martin F."/>
        </authorList>
    </citation>
    <scope>NUCLEOTIDE SEQUENCE [LARGE SCALE GENOMIC DNA]</scope>
    <source>
        <strain evidence="2">441</strain>
    </source>
</reference>
<dbReference type="AlphaFoldDB" id="A0A0C9ZN48"/>
<keyword evidence="2" id="KW-1185">Reference proteome</keyword>